<gene>
    <name evidence="2" type="ORF">SAMN05216243_2189</name>
</gene>
<dbReference type="InterPro" id="IPR013830">
    <property type="entry name" value="SGNH_hydro"/>
</dbReference>
<evidence type="ECO:0000259" key="1">
    <source>
        <dbReference type="Pfam" id="PF13472"/>
    </source>
</evidence>
<sequence length="309" mass="35072">MRNKHFKIVTGVGLMLILIAIVIFQASQPSNTNIVEQKISPSMQEDGLEIDEEIPQDTELEASQSSGEDDQPLTEDIKDKVTQVVEGALGLFVKKDLDIVAIGDSLTQGVGDTSHNGGYVGILENTLNNDEDHKVDMVNYGKRGNRSDQLLKRLDQTEITASIEEADIILVTIGANDIMKVVKNNFTNLEYEPFVRERDNYQDRLQSIFDKMLELNPDASIYLLGFYNPFENYFSNVEQLGQIINDWNSTGSSLALEYEHVNYIPTKDLFQNAEQDLLYEDNFHPNSIGYKLIAERVLEYIRPEIERNE</sequence>
<dbReference type="GO" id="GO:0004622">
    <property type="term" value="F:phosphatidylcholine lysophospholipase activity"/>
    <property type="evidence" value="ECO:0007669"/>
    <property type="project" value="TreeGrafter"/>
</dbReference>
<dbReference type="Gene3D" id="3.40.50.1110">
    <property type="entry name" value="SGNH hydrolase"/>
    <property type="match status" value="1"/>
</dbReference>
<dbReference type="PANTHER" id="PTHR30383">
    <property type="entry name" value="THIOESTERASE 1/PROTEASE 1/LYSOPHOSPHOLIPASE L1"/>
    <property type="match status" value="1"/>
</dbReference>
<keyword evidence="3" id="KW-1185">Reference proteome</keyword>
<dbReference type="SUPFAM" id="SSF52266">
    <property type="entry name" value="SGNH hydrolase"/>
    <property type="match status" value="1"/>
</dbReference>
<dbReference type="CDD" id="cd04506">
    <property type="entry name" value="SGNH_hydrolase_YpmR_like"/>
    <property type="match status" value="1"/>
</dbReference>
<proteinExistence type="predicted"/>
<evidence type="ECO:0000313" key="2">
    <source>
        <dbReference type="EMBL" id="SDK17812.1"/>
    </source>
</evidence>
<dbReference type="Pfam" id="PF13472">
    <property type="entry name" value="Lipase_GDSL_2"/>
    <property type="match status" value="1"/>
</dbReference>
<reference evidence="2 3" key="1">
    <citation type="submission" date="2016-10" db="EMBL/GenBank/DDBJ databases">
        <authorList>
            <person name="de Groot N.N."/>
        </authorList>
    </citation>
    <scope>NUCLEOTIDE SEQUENCE [LARGE SCALE GENOMIC DNA]</scope>
    <source>
        <strain evidence="2 3">CGMCC 1.6502</strain>
    </source>
</reference>
<dbReference type="InterPro" id="IPR051532">
    <property type="entry name" value="Ester_Hydrolysis_Enzymes"/>
</dbReference>
<dbReference type="InterPro" id="IPR036514">
    <property type="entry name" value="SGNH_hydro_sf"/>
</dbReference>
<dbReference type="PANTHER" id="PTHR30383:SF27">
    <property type="entry name" value="SPORE GERMINATION LIPASE LIPC"/>
    <property type="match status" value="1"/>
</dbReference>
<protein>
    <submittedName>
        <fullName evidence="2">Lysophospholipase L1</fullName>
    </submittedName>
</protein>
<evidence type="ECO:0000313" key="3">
    <source>
        <dbReference type="Proteomes" id="UP000198694"/>
    </source>
</evidence>
<dbReference type="Proteomes" id="UP000198694">
    <property type="component" value="Unassembled WGS sequence"/>
</dbReference>
<name>A0A1G8ZRT1_9BACI</name>
<feature type="domain" description="SGNH hydrolase-type esterase" evidence="1">
    <location>
        <begin position="101"/>
        <end position="292"/>
    </location>
</feature>
<dbReference type="STRING" id="407036.SAMN05216243_2189"/>
<organism evidence="2 3">
    <name type="scientific">Sediminibacillus albus</name>
    <dbReference type="NCBI Taxonomy" id="407036"/>
    <lineage>
        <taxon>Bacteria</taxon>
        <taxon>Bacillati</taxon>
        <taxon>Bacillota</taxon>
        <taxon>Bacilli</taxon>
        <taxon>Bacillales</taxon>
        <taxon>Bacillaceae</taxon>
        <taxon>Sediminibacillus</taxon>
    </lineage>
</organism>
<dbReference type="AlphaFoldDB" id="A0A1G8ZRT1"/>
<dbReference type="EMBL" id="FNFL01000003">
    <property type="protein sequence ID" value="SDK17812.1"/>
    <property type="molecule type" value="Genomic_DNA"/>
</dbReference>
<accession>A0A1G8ZRT1</accession>